<dbReference type="KEGG" id="bgg:CFK41_06600"/>
<evidence type="ECO:0000256" key="1">
    <source>
        <dbReference type="SAM" id="MobiDB-lite"/>
    </source>
</evidence>
<dbReference type="AlphaFoldDB" id="A0A291H246"/>
<keyword evidence="4" id="KW-1185">Reference proteome</keyword>
<sequence>MRRVGGSSPVGGTVVLAVNTTPSLFSTNDPRQPSEAAARSLPVAYPERAAWGTVSKLRAWQAEALELYRDRAPKDFLAVATPGAGKTTFALQIAAGLLSEGTVRRITVVAPTEHLKTQWADAAARVGISLDPNFSNAQGAHGSHYQGVAVTYAQIGMHPALHRARTEADRTLVILDEIHHAGDARTWGDGVRDAFDPATRRLALTGTPFRSDDSQIPFVVYEEDGEGFLRSKADYTYGYGEALRDHVVRPVLFMTYSGRMHWRTKSGDEVSAQLGALETKDITQQAWRTALDPKGEWIQSVLSAADRRLTEVRRHVPDAGGLVIATDQKAARSYAATLKDICGEEPTVVLSDDVGAGKRIEAFSESDDRWMVAVRMVSEGVDVPRLAVGVYATSTSTPMFFAQAVGRFVRSRTRGETASVFLPTVPILMGHAAEMEAERDHVLDRRPKTGDEETGLDESLIEQANRPEKTSDELEMSFEALESEASFDRVLFDGGEYGAGGTIGSEDEQEFLGIPGLLDADQMRTVLQQQQAQQQARRQKSGSAGAPVTPGVVDHRQLMDLRKELSTLVSAWSKKSGTPHGSVHNTLRSRSGGPAVAQASAEQIQERIGIVRGWFVGRR</sequence>
<feature type="domain" description="Helicase ATP-binding" evidence="2">
    <location>
        <begin position="67"/>
        <end position="226"/>
    </location>
</feature>
<dbReference type="PANTHER" id="PTHR47396">
    <property type="entry name" value="TYPE I RESTRICTION ENZYME ECOKI R PROTEIN"/>
    <property type="match status" value="1"/>
</dbReference>
<dbReference type="PROSITE" id="PS51192">
    <property type="entry name" value="HELICASE_ATP_BIND_1"/>
    <property type="match status" value="1"/>
</dbReference>
<dbReference type="GO" id="GO:0003677">
    <property type="term" value="F:DNA binding"/>
    <property type="evidence" value="ECO:0007669"/>
    <property type="project" value="InterPro"/>
</dbReference>
<feature type="region of interest" description="Disordered" evidence="1">
    <location>
        <begin position="444"/>
        <end position="470"/>
    </location>
</feature>
<dbReference type="Proteomes" id="UP000217889">
    <property type="component" value="Chromosome"/>
</dbReference>
<dbReference type="PANTHER" id="PTHR47396:SF2">
    <property type="entry name" value="HELICASE ATP-BINDING DOMAIN-CONTAINING PROTEIN"/>
    <property type="match status" value="1"/>
</dbReference>
<dbReference type="InterPro" id="IPR050742">
    <property type="entry name" value="Helicase_Restrict-Modif_Enz"/>
</dbReference>
<feature type="region of interest" description="Disordered" evidence="1">
    <location>
        <begin position="528"/>
        <end position="551"/>
    </location>
</feature>
<dbReference type="SMART" id="SM00487">
    <property type="entry name" value="DEXDc"/>
    <property type="match status" value="1"/>
</dbReference>
<evidence type="ECO:0000313" key="4">
    <source>
        <dbReference type="Proteomes" id="UP000217889"/>
    </source>
</evidence>
<dbReference type="InterPro" id="IPR006935">
    <property type="entry name" value="Helicase/UvrB_N"/>
</dbReference>
<reference evidence="3 4" key="1">
    <citation type="journal article" date="2014" name="Int. J. Syst. Evol. Microbiol.">
        <title>Brachybacterium ginsengisoli sp. nov., isolated from soil of a ginseng field.</title>
        <authorList>
            <person name="Hoang V.A."/>
            <person name="Kim Y.J."/>
            <person name="Nguyen N.L."/>
            <person name="Yang D.C."/>
        </authorList>
    </citation>
    <scope>NUCLEOTIDE SEQUENCE [LARGE SCALE GENOMIC DNA]</scope>
    <source>
        <strain evidence="3 4">DCY80</strain>
    </source>
</reference>
<evidence type="ECO:0000259" key="2">
    <source>
        <dbReference type="PROSITE" id="PS51192"/>
    </source>
</evidence>
<gene>
    <name evidence="3" type="ORF">CFK41_06600</name>
</gene>
<proteinExistence type="predicted"/>
<protein>
    <recommendedName>
        <fullName evidence="2">Helicase ATP-binding domain-containing protein</fullName>
    </recommendedName>
</protein>
<organism evidence="3 4">
    <name type="scientific">Brachybacterium ginsengisoli</name>
    <dbReference type="NCBI Taxonomy" id="1331682"/>
    <lineage>
        <taxon>Bacteria</taxon>
        <taxon>Bacillati</taxon>
        <taxon>Actinomycetota</taxon>
        <taxon>Actinomycetes</taxon>
        <taxon>Micrococcales</taxon>
        <taxon>Dermabacteraceae</taxon>
        <taxon>Brachybacterium</taxon>
    </lineage>
</organism>
<name>A0A291H246_9MICO</name>
<dbReference type="Gene3D" id="3.40.50.300">
    <property type="entry name" value="P-loop containing nucleotide triphosphate hydrolases"/>
    <property type="match status" value="2"/>
</dbReference>
<dbReference type="GO" id="GO:0005829">
    <property type="term" value="C:cytosol"/>
    <property type="evidence" value="ECO:0007669"/>
    <property type="project" value="TreeGrafter"/>
</dbReference>
<dbReference type="EMBL" id="CP023564">
    <property type="protein sequence ID" value="ATG56515.1"/>
    <property type="molecule type" value="Genomic_DNA"/>
</dbReference>
<dbReference type="SUPFAM" id="SSF52540">
    <property type="entry name" value="P-loop containing nucleoside triphosphate hydrolases"/>
    <property type="match status" value="2"/>
</dbReference>
<dbReference type="GO" id="GO:0005524">
    <property type="term" value="F:ATP binding"/>
    <property type="evidence" value="ECO:0007669"/>
    <property type="project" value="InterPro"/>
</dbReference>
<feature type="region of interest" description="Disordered" evidence="1">
    <location>
        <begin position="573"/>
        <end position="596"/>
    </location>
</feature>
<dbReference type="InterPro" id="IPR027417">
    <property type="entry name" value="P-loop_NTPase"/>
</dbReference>
<dbReference type="Pfam" id="PF04851">
    <property type="entry name" value="ResIII"/>
    <property type="match status" value="1"/>
</dbReference>
<accession>A0A291H246</accession>
<evidence type="ECO:0000313" key="3">
    <source>
        <dbReference type="EMBL" id="ATG56515.1"/>
    </source>
</evidence>
<dbReference type="GO" id="GO:0016787">
    <property type="term" value="F:hydrolase activity"/>
    <property type="evidence" value="ECO:0007669"/>
    <property type="project" value="InterPro"/>
</dbReference>
<dbReference type="InterPro" id="IPR014001">
    <property type="entry name" value="Helicase_ATP-bd"/>
</dbReference>